<dbReference type="Proteomes" id="UP000298218">
    <property type="component" value="Unassembled WGS sequence"/>
</dbReference>
<keyword evidence="4" id="KW-1185">Reference proteome</keyword>
<dbReference type="InterPro" id="IPR002104">
    <property type="entry name" value="Integrase_catalytic"/>
</dbReference>
<dbReference type="GO" id="GO:0015074">
    <property type="term" value="P:DNA integration"/>
    <property type="evidence" value="ECO:0007669"/>
    <property type="project" value="InterPro"/>
</dbReference>
<dbReference type="InterPro" id="IPR013762">
    <property type="entry name" value="Integrase-like_cat_sf"/>
</dbReference>
<dbReference type="OrthoDB" id="5464621at2"/>
<evidence type="ECO:0000259" key="2">
    <source>
        <dbReference type="PROSITE" id="PS51898"/>
    </source>
</evidence>
<gene>
    <name evidence="3" type="ORF">E3T53_16455</name>
</gene>
<evidence type="ECO:0000313" key="3">
    <source>
        <dbReference type="EMBL" id="TFD75188.1"/>
    </source>
</evidence>
<dbReference type="Gene3D" id="1.10.443.10">
    <property type="entry name" value="Intergrase catalytic core"/>
    <property type="match status" value="1"/>
</dbReference>
<dbReference type="PROSITE" id="PS51898">
    <property type="entry name" value="TYR_RECOMBINASE"/>
    <property type="match status" value="1"/>
</dbReference>
<dbReference type="PANTHER" id="PTHR30349:SF64">
    <property type="entry name" value="PROPHAGE INTEGRASE INTD-RELATED"/>
    <property type="match status" value="1"/>
</dbReference>
<reference evidence="3 4" key="1">
    <citation type="submission" date="2019-03" db="EMBL/GenBank/DDBJ databases">
        <title>Genomics of glacier-inhabiting Cryobacterium strains.</title>
        <authorList>
            <person name="Liu Q."/>
            <person name="Xin Y.-H."/>
        </authorList>
    </citation>
    <scope>NUCLEOTIDE SEQUENCE [LARGE SCALE GENOMIC DNA]</scope>
    <source>
        <strain evidence="3 4">CGMCC 1.4292</strain>
    </source>
</reference>
<keyword evidence="1" id="KW-0233">DNA recombination</keyword>
<dbReference type="EMBL" id="SOHQ01000045">
    <property type="protein sequence ID" value="TFD75188.1"/>
    <property type="molecule type" value="Genomic_DNA"/>
</dbReference>
<protein>
    <submittedName>
        <fullName evidence="3">Integrase</fullName>
    </submittedName>
</protein>
<dbReference type="GO" id="GO:0003677">
    <property type="term" value="F:DNA binding"/>
    <property type="evidence" value="ECO:0007669"/>
    <property type="project" value="InterPro"/>
</dbReference>
<name>A0A4Y8KI71_9MICO</name>
<dbReference type="GO" id="GO:0006310">
    <property type="term" value="P:DNA recombination"/>
    <property type="evidence" value="ECO:0007669"/>
    <property type="project" value="UniProtKB-KW"/>
</dbReference>
<accession>A0A4Y8KI71</accession>
<dbReference type="InterPro" id="IPR011010">
    <property type="entry name" value="DNA_brk_join_enz"/>
</dbReference>
<dbReference type="PANTHER" id="PTHR30349">
    <property type="entry name" value="PHAGE INTEGRASE-RELATED"/>
    <property type="match status" value="1"/>
</dbReference>
<dbReference type="SUPFAM" id="SSF56349">
    <property type="entry name" value="DNA breaking-rejoining enzymes"/>
    <property type="match status" value="1"/>
</dbReference>
<proteinExistence type="predicted"/>
<comment type="caution">
    <text evidence="3">The sequence shown here is derived from an EMBL/GenBank/DDBJ whole genome shotgun (WGS) entry which is preliminary data.</text>
</comment>
<organism evidence="3 4">
    <name type="scientific">Cryobacterium psychrophilum</name>
    <dbReference type="NCBI Taxonomy" id="41988"/>
    <lineage>
        <taxon>Bacteria</taxon>
        <taxon>Bacillati</taxon>
        <taxon>Actinomycetota</taxon>
        <taxon>Actinomycetes</taxon>
        <taxon>Micrococcales</taxon>
        <taxon>Microbacteriaceae</taxon>
        <taxon>Cryobacterium</taxon>
    </lineage>
</organism>
<dbReference type="InterPro" id="IPR050090">
    <property type="entry name" value="Tyrosine_recombinase_XerCD"/>
</dbReference>
<dbReference type="Pfam" id="PF00589">
    <property type="entry name" value="Phage_integrase"/>
    <property type="match status" value="1"/>
</dbReference>
<evidence type="ECO:0000256" key="1">
    <source>
        <dbReference type="ARBA" id="ARBA00023172"/>
    </source>
</evidence>
<feature type="domain" description="Tyr recombinase" evidence="2">
    <location>
        <begin position="138"/>
        <end position="335"/>
    </location>
</feature>
<dbReference type="AlphaFoldDB" id="A0A4Y8KI71"/>
<evidence type="ECO:0000313" key="4">
    <source>
        <dbReference type="Proteomes" id="UP000298218"/>
    </source>
</evidence>
<sequence length="345" mass="38540">MAGNRADHAAPKRRRHLVLYDRRPHADSRVGTTLAGCTMTNIPAAVDSYLAMRRGLGFKLVDAGSLLPGFVGYLHENGAEHVSTELAVAWAIQPVNAGPIWWRQRLSIVRGFAEYLRNIDPDTEVPPRDLLPAQQQRIAPYFYSAADIEALMAACRLLNPPLRAATYETIVGLLSVTGLRLGEALALNRDDVDKKHLQLVVRQAKGGGRKVPLDDTTLRALQQYFECVDRHFPVPVSPSMFVSIRGTRMNKDSIHATFPHLIDKASLKGRGQRPRPRPHDLRHSYAIRQLIDWHQQHADVDARIPLLSAVLGHTDPASTYWYLQAAPELFAIVGMRLEEFLGELP</sequence>